<dbReference type="SUPFAM" id="SSF102114">
    <property type="entry name" value="Radical SAM enzymes"/>
    <property type="match status" value="1"/>
</dbReference>
<dbReference type="EMBL" id="DSOL01000046">
    <property type="protein sequence ID" value="HEN27390.1"/>
    <property type="molecule type" value="Genomic_DNA"/>
</dbReference>
<evidence type="ECO:0000259" key="1">
    <source>
        <dbReference type="Pfam" id="PF13186"/>
    </source>
</evidence>
<organism evidence="2">
    <name type="scientific">candidate division WOR-3 bacterium</name>
    <dbReference type="NCBI Taxonomy" id="2052148"/>
    <lineage>
        <taxon>Bacteria</taxon>
        <taxon>Bacteria division WOR-3</taxon>
    </lineage>
</organism>
<dbReference type="InterPro" id="IPR013785">
    <property type="entry name" value="Aldolase_TIM"/>
</dbReference>
<dbReference type="InterPro" id="IPR023885">
    <property type="entry name" value="4Fe4S-binding_SPASM_dom"/>
</dbReference>
<proteinExistence type="predicted"/>
<accession>A0A7C2NYF7</accession>
<reference evidence="2" key="1">
    <citation type="journal article" date="2020" name="mSystems">
        <title>Genome- and Community-Level Interaction Insights into Carbon Utilization and Element Cycling Functions of Hydrothermarchaeota in Hydrothermal Sediment.</title>
        <authorList>
            <person name="Zhou Z."/>
            <person name="Liu Y."/>
            <person name="Xu W."/>
            <person name="Pan J."/>
            <person name="Luo Z.H."/>
            <person name="Li M."/>
        </authorList>
    </citation>
    <scope>NUCLEOTIDE SEQUENCE [LARGE SCALE GENOMIC DNA]</scope>
    <source>
        <strain evidence="2">SpSt-34</strain>
    </source>
</reference>
<comment type="caution">
    <text evidence="2">The sequence shown here is derived from an EMBL/GenBank/DDBJ whole genome shotgun (WGS) entry which is preliminary data.</text>
</comment>
<evidence type="ECO:0000313" key="2">
    <source>
        <dbReference type="EMBL" id="HEN27390.1"/>
    </source>
</evidence>
<dbReference type="Gene3D" id="3.20.20.70">
    <property type="entry name" value="Aldolase class I"/>
    <property type="match status" value="1"/>
</dbReference>
<gene>
    <name evidence="2" type="ORF">ENQ77_01735</name>
</gene>
<feature type="domain" description="4Fe4S-binding SPASM" evidence="1">
    <location>
        <begin position="89"/>
        <end position="160"/>
    </location>
</feature>
<name>A0A7C2NYF7_UNCW3</name>
<sequence length="177" mass="20473">MMGADKFDLVVSNIKNFLAIRKKIGKGPSVVIQIIETKKTEPEIEGFKNFWQPLIDSNDNIYIRQLINWGGKIDTKDVLVKVKGKRYPCLSLWIAVVVDLEGNVYPCCEALSTRENSDLLLGNIQEKSLTEIYSESKIREIRKKHLNNKWNDIAECSNCDSWSFYPNIWFKVGSKWR</sequence>
<dbReference type="AlphaFoldDB" id="A0A7C2NYF7"/>
<dbReference type="CDD" id="cd21109">
    <property type="entry name" value="SPASM"/>
    <property type="match status" value="1"/>
</dbReference>
<protein>
    <submittedName>
        <fullName evidence="2">SPASM domain-containing protein</fullName>
    </submittedName>
</protein>
<dbReference type="NCBIfam" id="TIGR04085">
    <property type="entry name" value="rSAM_more_4Fe4S"/>
    <property type="match status" value="1"/>
</dbReference>
<dbReference type="InterPro" id="IPR058240">
    <property type="entry name" value="rSAM_sf"/>
</dbReference>
<dbReference type="Pfam" id="PF13186">
    <property type="entry name" value="SPASM"/>
    <property type="match status" value="1"/>
</dbReference>